<feature type="transmembrane region" description="Helical" evidence="9">
    <location>
        <begin position="104"/>
        <end position="125"/>
    </location>
</feature>
<comment type="catalytic activity">
    <reaction evidence="1">
        <text>ATP + protein L-histidine = ADP + protein N-phospho-L-histidine.</text>
        <dbReference type="EC" id="2.7.13.3"/>
    </reaction>
</comment>
<reference evidence="11 12" key="1">
    <citation type="submission" date="2022-06" db="EMBL/GenBank/DDBJ databases">
        <title>Sequencing the genomes of 1000 actinobacteria strains.</title>
        <authorList>
            <person name="Klenk H.-P."/>
        </authorList>
    </citation>
    <scope>NUCLEOTIDE SEQUENCE [LARGE SCALE GENOMIC DNA]</scope>
    <source>
        <strain evidence="11 12">DSM 41656</strain>
    </source>
</reference>
<dbReference type="Gene3D" id="3.30.565.10">
    <property type="entry name" value="Histidine kinase-like ATPase, C-terminal domain"/>
    <property type="match status" value="1"/>
</dbReference>
<evidence type="ECO:0000259" key="10">
    <source>
        <dbReference type="Pfam" id="PF07730"/>
    </source>
</evidence>
<dbReference type="Pfam" id="PF07730">
    <property type="entry name" value="HisKA_3"/>
    <property type="match status" value="1"/>
</dbReference>
<feature type="transmembrane region" description="Helical" evidence="9">
    <location>
        <begin position="412"/>
        <end position="435"/>
    </location>
</feature>
<keyword evidence="9" id="KW-0472">Membrane</keyword>
<keyword evidence="4" id="KW-0808">Transferase</keyword>
<keyword evidence="12" id="KW-1185">Reference proteome</keyword>
<evidence type="ECO:0000256" key="8">
    <source>
        <dbReference type="ARBA" id="ARBA00023012"/>
    </source>
</evidence>
<keyword evidence="3" id="KW-0597">Phosphoprotein</keyword>
<dbReference type="PANTHER" id="PTHR24421:SF10">
    <property type="entry name" value="NITRATE_NITRITE SENSOR PROTEIN NARQ"/>
    <property type="match status" value="1"/>
</dbReference>
<evidence type="ECO:0000256" key="2">
    <source>
        <dbReference type="ARBA" id="ARBA00012438"/>
    </source>
</evidence>
<sequence length="528" mass="55184">MSAIPAVLLRRALPGPWSRRTVVREAAAAVLLGLVAAGLEALGTFHPLRSATVGAATAVLYVLRRGLPGPVLVVAAACASGPGGFGPVLVTAGYSAGRRIVRPAWMAAAFVGALAVMLGGAVAVGGDGLPLPGLIGVCVVGFLLLAVLPGLFGRYRAQRDTLLDTLQERNAQLVRERVMIAHQARLRERHRIAQDMHDSLGHQLALISVHTGALEVDRTLTGHQREAVTVLRHAATGAMRELRGVVGLLRDDTLPEAGGIDAVERLADASRAAGTAVTVRHEGEARTLAPATGHAAYRIVQEGLTNAHKHAPGAPITVAVRYEPDALVVEVVNAPAPDGAPDQAVSGGQGLTGLRERARLLGGIVHAGPADAGGYRLAGVLPYQSAGHAAALDDDLAALPPEPELAPRRSPALGCAVGAVAVVLAVLGLLGWGVVQFLQSVQNATVPLRVYEEVQVGESERDVDARLPRGSDFVTGDLRHQGPEIPAGAHCRWFTTDQDTGWSEPADAVRFCFRDGVLIEKQRLRDKV</sequence>
<organism evidence="11 12">
    <name type="scientific">Kitasatospora paracochleata</name>
    <dbReference type="NCBI Taxonomy" id="58354"/>
    <lineage>
        <taxon>Bacteria</taxon>
        <taxon>Bacillati</taxon>
        <taxon>Actinomycetota</taxon>
        <taxon>Actinomycetes</taxon>
        <taxon>Kitasatosporales</taxon>
        <taxon>Streptomycetaceae</taxon>
        <taxon>Kitasatospora</taxon>
    </lineage>
</organism>
<keyword evidence="8" id="KW-0902">Two-component regulatory system</keyword>
<dbReference type="RefSeq" id="WP_253803969.1">
    <property type="nucleotide sequence ID" value="NZ_BAAAUB010000004.1"/>
</dbReference>
<keyword evidence="9" id="KW-0812">Transmembrane</keyword>
<proteinExistence type="predicted"/>
<keyword evidence="5" id="KW-0547">Nucleotide-binding</keyword>
<keyword evidence="6 11" id="KW-0418">Kinase</keyword>
<evidence type="ECO:0000313" key="12">
    <source>
        <dbReference type="Proteomes" id="UP001206483"/>
    </source>
</evidence>
<evidence type="ECO:0000256" key="9">
    <source>
        <dbReference type="SAM" id="Phobius"/>
    </source>
</evidence>
<feature type="transmembrane region" description="Helical" evidence="9">
    <location>
        <begin position="71"/>
        <end position="92"/>
    </location>
</feature>
<dbReference type="Gene3D" id="1.20.5.1930">
    <property type="match status" value="1"/>
</dbReference>
<dbReference type="InterPro" id="IPR011712">
    <property type="entry name" value="Sig_transdc_His_kin_sub3_dim/P"/>
</dbReference>
<feature type="transmembrane region" description="Helical" evidence="9">
    <location>
        <begin position="131"/>
        <end position="152"/>
    </location>
</feature>
<dbReference type="EMBL" id="JAMZDX010000007">
    <property type="protein sequence ID" value="MCP2313808.1"/>
    <property type="molecule type" value="Genomic_DNA"/>
</dbReference>
<evidence type="ECO:0000256" key="1">
    <source>
        <dbReference type="ARBA" id="ARBA00000085"/>
    </source>
</evidence>
<dbReference type="InterPro" id="IPR036890">
    <property type="entry name" value="HATPase_C_sf"/>
</dbReference>
<gene>
    <name evidence="11" type="ORF">FHR36_007007</name>
</gene>
<evidence type="ECO:0000256" key="6">
    <source>
        <dbReference type="ARBA" id="ARBA00022777"/>
    </source>
</evidence>
<evidence type="ECO:0000256" key="4">
    <source>
        <dbReference type="ARBA" id="ARBA00022679"/>
    </source>
</evidence>
<dbReference type="GO" id="GO:0016301">
    <property type="term" value="F:kinase activity"/>
    <property type="evidence" value="ECO:0007669"/>
    <property type="project" value="UniProtKB-KW"/>
</dbReference>
<comment type="caution">
    <text evidence="11">The sequence shown here is derived from an EMBL/GenBank/DDBJ whole genome shotgun (WGS) entry which is preliminary data.</text>
</comment>
<evidence type="ECO:0000256" key="5">
    <source>
        <dbReference type="ARBA" id="ARBA00022741"/>
    </source>
</evidence>
<dbReference type="PANTHER" id="PTHR24421">
    <property type="entry name" value="NITRATE/NITRITE SENSOR PROTEIN NARX-RELATED"/>
    <property type="match status" value="1"/>
</dbReference>
<protein>
    <recommendedName>
        <fullName evidence="2">histidine kinase</fullName>
        <ecNumber evidence="2">2.7.13.3</ecNumber>
    </recommendedName>
</protein>
<dbReference type="EC" id="2.7.13.3" evidence="2"/>
<accession>A0ABT1J8N8</accession>
<keyword evidence="9" id="KW-1133">Transmembrane helix</keyword>
<dbReference type="SUPFAM" id="SSF55874">
    <property type="entry name" value="ATPase domain of HSP90 chaperone/DNA topoisomerase II/histidine kinase"/>
    <property type="match status" value="1"/>
</dbReference>
<keyword evidence="7" id="KW-0067">ATP-binding</keyword>
<dbReference type="InterPro" id="IPR050482">
    <property type="entry name" value="Sensor_HK_TwoCompSys"/>
</dbReference>
<feature type="domain" description="Signal transduction histidine kinase subgroup 3 dimerisation and phosphoacceptor" evidence="10">
    <location>
        <begin position="188"/>
        <end position="253"/>
    </location>
</feature>
<evidence type="ECO:0000313" key="11">
    <source>
        <dbReference type="EMBL" id="MCP2313808.1"/>
    </source>
</evidence>
<dbReference type="Proteomes" id="UP001206483">
    <property type="component" value="Unassembled WGS sequence"/>
</dbReference>
<dbReference type="CDD" id="cd16917">
    <property type="entry name" value="HATPase_UhpB-NarQ-NarX-like"/>
    <property type="match status" value="1"/>
</dbReference>
<name>A0ABT1J8N8_9ACTN</name>
<evidence type="ECO:0000256" key="7">
    <source>
        <dbReference type="ARBA" id="ARBA00022840"/>
    </source>
</evidence>
<evidence type="ECO:0000256" key="3">
    <source>
        <dbReference type="ARBA" id="ARBA00022553"/>
    </source>
</evidence>